<reference evidence="2 3" key="1">
    <citation type="submission" date="2015-10" db="EMBL/GenBank/DDBJ databases">
        <title>Genome analyses suggest a sexual origin of heterokaryosis in a supposedly ancient asexual fungus.</title>
        <authorList>
            <person name="Ropars J."/>
            <person name="Sedzielewska K."/>
            <person name="Noel J."/>
            <person name="Charron P."/>
            <person name="Farinelli L."/>
            <person name="Marton T."/>
            <person name="Kruger M."/>
            <person name="Pelin A."/>
            <person name="Brachmann A."/>
            <person name="Corradi N."/>
        </authorList>
    </citation>
    <scope>NUCLEOTIDE SEQUENCE [LARGE SCALE GENOMIC DNA]</scope>
    <source>
        <strain evidence="2 3">A4</strain>
    </source>
</reference>
<protein>
    <submittedName>
        <fullName evidence="2">Uncharacterized protein</fullName>
    </submittedName>
</protein>
<dbReference type="EMBL" id="LLXI01001355">
    <property type="protein sequence ID" value="PKY53253.1"/>
    <property type="molecule type" value="Genomic_DNA"/>
</dbReference>
<dbReference type="VEuPathDB" id="FungiDB:RhiirA1_472494"/>
<dbReference type="VEuPathDB" id="FungiDB:RhiirFUN_020695"/>
<dbReference type="AlphaFoldDB" id="A0A2I1H2Z1"/>
<dbReference type="VEuPathDB" id="FungiDB:RhiirFUN_025381"/>
<evidence type="ECO:0000313" key="3">
    <source>
        <dbReference type="Proteomes" id="UP000234323"/>
    </source>
</evidence>
<dbReference type="VEuPathDB" id="FungiDB:RhiirA1_479544"/>
<name>A0A2I1H2Z1_9GLOM</name>
<sequence length="438" mass="49173">MTSELELLRQRITELEAENTKLRQIIEENTKREAENTELNYGDKCDNDRQPTGDIIEPKNDKDVSSEVSVVVVSNSSPIHEVYSQIKLSEQIEEVPKLPDQEETSEDMEIDAFLVEVHKKSISNDIRKHNKEKKLSKAGQDQVSLQKISDTASGISSSEKLISTKNGQALIQEISHNLAESATSSSIQENGSTCALSPNPGFVMKANQEEILSWYLYAKEFLIIVKDIMANDRVGEKKAKGQIYDFIVQQLPNTKRDNLCKQTQRAIKIFDLFEKIGIDKIRYIKTYSANSISKITNTDLQKVIDYFSNNSNSFTEPEFSPTLGRPNHVTKISETIANSSLSADEEEYIKMLTGSANQETNDDNVCSHDSDSNSDDSDFNANNSDSDVYFKSDDSDSDDGYGGYNEYGERDRGYYCRDGGYERKTSPMISPIISPVTA</sequence>
<feature type="region of interest" description="Disordered" evidence="1">
    <location>
        <begin position="355"/>
        <end position="418"/>
    </location>
</feature>
<proteinExistence type="predicted"/>
<gene>
    <name evidence="2" type="ORF">RhiirA4_471361</name>
</gene>
<evidence type="ECO:0000256" key="1">
    <source>
        <dbReference type="SAM" id="MobiDB-lite"/>
    </source>
</evidence>
<dbReference type="Proteomes" id="UP000234323">
    <property type="component" value="Unassembled WGS sequence"/>
</dbReference>
<dbReference type="VEuPathDB" id="FungiDB:FUN_005288"/>
<evidence type="ECO:0000313" key="2">
    <source>
        <dbReference type="EMBL" id="PKY53253.1"/>
    </source>
</evidence>
<comment type="caution">
    <text evidence="2">The sequence shown here is derived from an EMBL/GenBank/DDBJ whole genome shotgun (WGS) entry which is preliminary data.</text>
</comment>
<keyword evidence="3" id="KW-1185">Reference proteome</keyword>
<accession>A0A2I1H2Z1</accession>
<feature type="compositionally biased region" description="Basic and acidic residues" evidence="1">
    <location>
        <begin position="407"/>
        <end position="418"/>
    </location>
</feature>
<organism evidence="2 3">
    <name type="scientific">Rhizophagus irregularis</name>
    <dbReference type="NCBI Taxonomy" id="588596"/>
    <lineage>
        <taxon>Eukaryota</taxon>
        <taxon>Fungi</taxon>
        <taxon>Fungi incertae sedis</taxon>
        <taxon>Mucoromycota</taxon>
        <taxon>Glomeromycotina</taxon>
        <taxon>Glomeromycetes</taxon>
        <taxon>Glomerales</taxon>
        <taxon>Glomeraceae</taxon>
        <taxon>Rhizophagus</taxon>
    </lineage>
</organism>
<feature type="region of interest" description="Disordered" evidence="1">
    <location>
        <begin position="28"/>
        <end position="61"/>
    </location>
</feature>
<dbReference type="VEuPathDB" id="FungiDB:FUN_010862"/>